<dbReference type="SUPFAM" id="SSF51905">
    <property type="entry name" value="FAD/NAD(P)-binding domain"/>
    <property type="match status" value="1"/>
</dbReference>
<dbReference type="STRING" id="1416779.SAMN05444409_2064"/>
<dbReference type="InterPro" id="IPR052189">
    <property type="entry name" value="L-asp_N-monooxygenase_NS-form"/>
</dbReference>
<dbReference type="Gene3D" id="3.50.50.60">
    <property type="entry name" value="FAD/NAD(P)-binding domain"/>
    <property type="match status" value="1"/>
</dbReference>
<proteinExistence type="predicted"/>
<dbReference type="InterPro" id="IPR038732">
    <property type="entry name" value="HpyO/CreE_NAD-binding"/>
</dbReference>
<dbReference type="OrthoDB" id="6309046at2"/>
<dbReference type="PANTHER" id="PTHR40254:SF1">
    <property type="entry name" value="BLR0577 PROTEIN"/>
    <property type="match status" value="1"/>
</dbReference>
<sequence length="584" mass="66279">MQNIYPKTIALIGGGPAALMMMKHLSENHSPVSGVLIFEKNERLGVGMPYGRGGSNNEHVANVSAAELPSFAISFEDYITKHPTNEHPDYFDKGSFKPNQVIPRLLLGNYMEYLFDYYIKTLRKKNIEVVFKTNCRVIDIESTADQSYKIITENEKCFSADIIVLCTGHHWPKTYEDAVSGWYDSPYPPSKFTSPFNGPVAIRGTSLTAVDAVKTLARLNGTYEADQDGRLIYHLNPESDQFKITLFSTGGFLPALRFHSDGEAYSSSWVMSLQDIYEYKSNNAGFVDLDYVFDLNFKQPLKAKDPEFYERIKAMDMETFVEEMMKLRKELDSFDLIKAEYREAEKSIKRRESISWKETLAAFSYAMNYPAKHFSAEDMLRLRKTMMPLISVIIASLPQASYKELISLYEAGLLDLVQVDKESQVVPNANSGAVYHYTSVDNEQREEHYPMFVDAIGQQSFNLNDFPFEGLKQTELITSAYLDFRDNQKALELIKEGEAQVYQGYNNNYYLKLPGLKINDFFQALNPYGQIIDSLYIMAVPFIGGLNPDYSGLDFCDTAAERIVASLKITDISSEMSDIKNVAS</sequence>
<reference evidence="3" key="1">
    <citation type="submission" date="2016-11" db="EMBL/GenBank/DDBJ databases">
        <authorList>
            <person name="Varghese N."/>
            <person name="Submissions S."/>
        </authorList>
    </citation>
    <scope>NUCLEOTIDE SEQUENCE [LARGE SCALE GENOMIC DNA]</scope>
    <source>
        <strain evidence="3">DSM 27623</strain>
    </source>
</reference>
<dbReference type="Pfam" id="PF13454">
    <property type="entry name" value="NAD_binding_9"/>
    <property type="match status" value="1"/>
</dbReference>
<name>A0A1N6GUS6_9FLAO</name>
<keyword evidence="3" id="KW-1185">Reference proteome</keyword>
<evidence type="ECO:0000313" key="2">
    <source>
        <dbReference type="EMBL" id="SIO11266.1"/>
    </source>
</evidence>
<organism evidence="2 3">
    <name type="scientific">Epilithonimonas zeae</name>
    <dbReference type="NCBI Taxonomy" id="1416779"/>
    <lineage>
        <taxon>Bacteria</taxon>
        <taxon>Pseudomonadati</taxon>
        <taxon>Bacteroidota</taxon>
        <taxon>Flavobacteriia</taxon>
        <taxon>Flavobacteriales</taxon>
        <taxon>Weeksellaceae</taxon>
        <taxon>Chryseobacterium group</taxon>
        <taxon>Epilithonimonas</taxon>
    </lineage>
</organism>
<dbReference type="EMBL" id="FSRK01000001">
    <property type="protein sequence ID" value="SIO11266.1"/>
    <property type="molecule type" value="Genomic_DNA"/>
</dbReference>
<evidence type="ECO:0000313" key="3">
    <source>
        <dbReference type="Proteomes" id="UP000185207"/>
    </source>
</evidence>
<feature type="domain" description="FAD-dependent urate hydroxylase HpyO/Asp monooxygenase CreE-like FAD/NAD(P)-binding" evidence="1">
    <location>
        <begin position="10"/>
        <end position="169"/>
    </location>
</feature>
<dbReference type="RefSeq" id="WP_074235166.1">
    <property type="nucleotide sequence ID" value="NZ_FSRK01000001.1"/>
</dbReference>
<evidence type="ECO:0000259" key="1">
    <source>
        <dbReference type="Pfam" id="PF13454"/>
    </source>
</evidence>
<protein>
    <submittedName>
        <fullName evidence="2">FAD-NAD(P)-binding</fullName>
    </submittedName>
</protein>
<dbReference type="PANTHER" id="PTHR40254">
    <property type="entry name" value="BLR0577 PROTEIN"/>
    <property type="match status" value="1"/>
</dbReference>
<dbReference type="AlphaFoldDB" id="A0A1N6GUS6"/>
<dbReference type="InterPro" id="IPR036188">
    <property type="entry name" value="FAD/NAD-bd_sf"/>
</dbReference>
<dbReference type="Proteomes" id="UP000185207">
    <property type="component" value="Unassembled WGS sequence"/>
</dbReference>
<accession>A0A1N6GUS6</accession>
<gene>
    <name evidence="2" type="ORF">SAMN05444409_2064</name>
</gene>